<dbReference type="PROSITE" id="PS50812">
    <property type="entry name" value="PWWP"/>
    <property type="match status" value="1"/>
</dbReference>
<protein>
    <recommendedName>
        <fullName evidence="2">PWWP domain-containing protein</fullName>
    </recommendedName>
</protein>
<accession>A0AAD4I4J0</accession>
<dbReference type="Gene3D" id="2.30.30.140">
    <property type="match status" value="1"/>
</dbReference>
<organism evidence="3 4">
    <name type="scientific">Staphylotrichum longicolle</name>
    <dbReference type="NCBI Taxonomy" id="669026"/>
    <lineage>
        <taxon>Eukaryota</taxon>
        <taxon>Fungi</taxon>
        <taxon>Dikarya</taxon>
        <taxon>Ascomycota</taxon>
        <taxon>Pezizomycotina</taxon>
        <taxon>Sordariomycetes</taxon>
        <taxon>Sordariomycetidae</taxon>
        <taxon>Sordariales</taxon>
        <taxon>Chaetomiaceae</taxon>
        <taxon>Staphylotrichum</taxon>
    </lineage>
</organism>
<dbReference type="PANTHER" id="PTHR22910:SF6">
    <property type="entry name" value="PROTEIN MGARP"/>
    <property type="match status" value="1"/>
</dbReference>
<evidence type="ECO:0000256" key="1">
    <source>
        <dbReference type="SAM" id="MobiDB-lite"/>
    </source>
</evidence>
<dbReference type="SMART" id="SM00293">
    <property type="entry name" value="PWWP"/>
    <property type="match status" value="1"/>
</dbReference>
<dbReference type="InterPro" id="IPR000313">
    <property type="entry name" value="PWWP_dom"/>
</dbReference>
<dbReference type="InterPro" id="IPR026093">
    <property type="entry name" value="MGARP"/>
</dbReference>
<feature type="region of interest" description="Disordered" evidence="1">
    <location>
        <begin position="295"/>
        <end position="346"/>
    </location>
</feature>
<evidence type="ECO:0000259" key="2">
    <source>
        <dbReference type="PROSITE" id="PS50812"/>
    </source>
</evidence>
<feature type="compositionally biased region" description="Low complexity" evidence="1">
    <location>
        <begin position="41"/>
        <end position="72"/>
    </location>
</feature>
<feature type="region of interest" description="Disordered" evidence="1">
    <location>
        <begin position="536"/>
        <end position="617"/>
    </location>
</feature>
<evidence type="ECO:0000313" key="3">
    <source>
        <dbReference type="EMBL" id="KAG7292218.1"/>
    </source>
</evidence>
<sequence>MSGENGRATPPAEGASPAVETKDDATKTAVVDAQNETPAVAESKPAAESGAEPAPAPASAEATAESVKPAEAAADKPAEQTEEKSDVEMKDSAAIPAEPAPQAADAADAEQADQTPADAGDAAAADADKSKARRKSIGGGSGAKGKKLNKKASKPRLLHTDAQPGDHYFVKLKGFPQWPVIICDEDMLPASLLKTRPVTAKRADGTYREDYADGGKNVADRTFPVMYLHTNEFGWVPNTELIDLDPETVLDVKLDKMRKTLQAAHHLAAKNHPLSFYKEVLQNYQEELIEQEKAKAAKAATPKGKKSKAVSEDDEDVEMEDAPEVEQTPAKDKKAKKRKAEDSAEASQFARKYCVHAVLTPLQTPQRSDSVKKPKIKLTTSATPKAANGAASTPKSTKATETKGAKSKSKKKDVDEKKAEKESATPKEPELSAEDKHVRKEKEVLFLRHKLQKGLLTRDQEPKEEEMKLMSDYVTKLEGFPDLEVSIIRATKINKVLKAILKLDNIPKEDEFKFKPRSQVLLDKWNKLLSADGAPAAAAGEVNGTAKPAGKANGLKEKTEVVERTKAKEDLKEEAKKEAQEMAKEDPKELPKGEASEAAEKPAAEESKAPEAVEASA</sequence>
<proteinExistence type="predicted"/>
<feature type="compositionally biased region" description="Basic and acidic residues" evidence="1">
    <location>
        <begin position="554"/>
        <end position="611"/>
    </location>
</feature>
<feature type="compositionally biased region" description="Low complexity" evidence="1">
    <location>
        <begin position="93"/>
        <end position="106"/>
    </location>
</feature>
<feature type="domain" description="PWWP" evidence="2">
    <location>
        <begin position="164"/>
        <end position="247"/>
    </location>
</feature>
<reference evidence="3" key="1">
    <citation type="submission" date="2023-02" db="EMBL/GenBank/DDBJ databases">
        <authorList>
            <person name="Palmer J.M."/>
        </authorList>
    </citation>
    <scope>NUCLEOTIDE SEQUENCE</scope>
    <source>
        <strain evidence="3">FW57</strain>
    </source>
</reference>
<gene>
    <name evidence="3" type="ORF">NEMBOFW57_002253</name>
</gene>
<dbReference type="Proteomes" id="UP001197093">
    <property type="component" value="Unassembled WGS sequence"/>
</dbReference>
<evidence type="ECO:0000313" key="4">
    <source>
        <dbReference type="Proteomes" id="UP001197093"/>
    </source>
</evidence>
<dbReference type="AlphaFoldDB" id="A0AAD4I4J0"/>
<keyword evidence="4" id="KW-1185">Reference proteome</keyword>
<dbReference type="GO" id="GO:0005739">
    <property type="term" value="C:mitochondrion"/>
    <property type="evidence" value="ECO:0007669"/>
    <property type="project" value="InterPro"/>
</dbReference>
<name>A0AAD4I4J0_9PEZI</name>
<dbReference type="Pfam" id="PF00855">
    <property type="entry name" value="PWWP"/>
    <property type="match status" value="1"/>
</dbReference>
<feature type="compositionally biased region" description="Basic and acidic residues" evidence="1">
    <location>
        <begin position="412"/>
        <end position="439"/>
    </location>
</feature>
<feature type="compositionally biased region" description="Basic and acidic residues" evidence="1">
    <location>
        <begin position="73"/>
        <end position="91"/>
    </location>
</feature>
<comment type="caution">
    <text evidence="3">The sequence shown here is derived from an EMBL/GenBank/DDBJ whole genome shotgun (WGS) entry which is preliminary data.</text>
</comment>
<dbReference type="EMBL" id="JAHCVI010000001">
    <property type="protein sequence ID" value="KAG7292218.1"/>
    <property type="molecule type" value="Genomic_DNA"/>
</dbReference>
<feature type="region of interest" description="Disordered" evidence="1">
    <location>
        <begin position="365"/>
        <end position="439"/>
    </location>
</feature>
<feature type="compositionally biased region" description="Basic residues" evidence="1">
    <location>
        <begin position="144"/>
        <end position="157"/>
    </location>
</feature>
<feature type="compositionally biased region" description="Low complexity" evidence="1">
    <location>
        <begin position="536"/>
        <end position="546"/>
    </location>
</feature>
<feature type="compositionally biased region" description="Acidic residues" evidence="1">
    <location>
        <begin position="312"/>
        <end position="324"/>
    </location>
</feature>
<dbReference type="SUPFAM" id="SSF63748">
    <property type="entry name" value="Tudor/PWWP/MBT"/>
    <property type="match status" value="1"/>
</dbReference>
<feature type="region of interest" description="Disordered" evidence="1">
    <location>
        <begin position="1"/>
        <end position="160"/>
    </location>
</feature>
<feature type="compositionally biased region" description="Low complexity" evidence="1">
    <location>
        <begin position="112"/>
        <end position="125"/>
    </location>
</feature>
<dbReference type="PANTHER" id="PTHR22910">
    <property type="entry name" value="PROTEIN MGARP"/>
    <property type="match status" value="1"/>
</dbReference>